<gene>
    <name evidence="3" type="ORF">PBV87_16860</name>
</gene>
<dbReference type="AlphaFoldDB" id="A0AA42DQJ8"/>
<reference evidence="3" key="1">
    <citation type="journal article" date="2023" name="Int. J. Syst. Evol. Microbiol.">
        <title>&lt;i&gt;Holtiella tumoricola&lt;/i&gt; gen. nov. sp. nov., isolated from a human clinical sample.</title>
        <authorList>
            <person name="Allen-Vercoe E."/>
            <person name="Daigneault M.C."/>
            <person name="Vancuren S.J."/>
            <person name="Cochrane K."/>
            <person name="O'Neal L.L."/>
            <person name="Sankaranarayanan K."/>
            <person name="Lawson P.A."/>
        </authorList>
    </citation>
    <scope>NUCLEOTIDE SEQUENCE</scope>
    <source>
        <strain evidence="3">CC70A</strain>
    </source>
</reference>
<protein>
    <submittedName>
        <fullName evidence="3">Uncharacterized protein</fullName>
    </submittedName>
</protein>
<accession>A0AA42DQJ8</accession>
<feature type="region of interest" description="Disordered" evidence="1">
    <location>
        <begin position="249"/>
        <end position="380"/>
    </location>
</feature>
<organism evidence="3 4">
    <name type="scientific">Holtiella tumoricola</name>
    <dbReference type="NCBI Taxonomy" id="3018743"/>
    <lineage>
        <taxon>Bacteria</taxon>
        <taxon>Bacillati</taxon>
        <taxon>Bacillota</taxon>
        <taxon>Clostridia</taxon>
        <taxon>Lachnospirales</taxon>
        <taxon>Cellulosilyticaceae</taxon>
        <taxon>Holtiella</taxon>
    </lineage>
</organism>
<dbReference type="RefSeq" id="WP_271013038.1">
    <property type="nucleotide sequence ID" value="NZ_JAQIFT010000061.1"/>
</dbReference>
<dbReference type="Proteomes" id="UP001169242">
    <property type="component" value="Unassembled WGS sequence"/>
</dbReference>
<evidence type="ECO:0000256" key="1">
    <source>
        <dbReference type="SAM" id="MobiDB-lite"/>
    </source>
</evidence>
<evidence type="ECO:0000313" key="3">
    <source>
        <dbReference type="EMBL" id="MDA3733149.1"/>
    </source>
</evidence>
<keyword evidence="2" id="KW-0812">Transmembrane</keyword>
<keyword evidence="2" id="KW-1133">Transmembrane helix</keyword>
<keyword evidence="2" id="KW-0472">Membrane</keyword>
<dbReference type="EMBL" id="JAQIFT010000061">
    <property type="protein sequence ID" value="MDA3733149.1"/>
    <property type="molecule type" value="Genomic_DNA"/>
</dbReference>
<keyword evidence="4" id="KW-1185">Reference proteome</keyword>
<sequence length="380" mass="41508">MGKTMRNKRKRLIYLMSVVAVMSSLMGISYAHWSGSLQVIASITTGRWILDYEDGSGHIYGKIACEQGEEGWKVELQNEEGEEGSGQSRYSSIADDYNMEVFAEVTLTNDGTTAYNLCLKDIAANIEISDGITYQEKVEKVKVYRATDNGGSRIRLEECEDWFLLEMGATETFYIKLYEDNTQITIPEDLTNYFTNQCRVTMTLNLKYGLGLSQNAWYSTKIRVDRRDFPVEMVQLPLDILLPEGEGASGLDGMPVPLPIDPMQPDGSETPGSGGVPIPLPADPVDPVQPDDLETPDSGGVPTPLPADPVDSVQPDDLETSDSGGIPTPPVEPELPKNWEIPDSAAISSPTQDTTSELPSSTPEPTQVQEVMEGGGGNEE</sequence>
<proteinExistence type="predicted"/>
<name>A0AA42DQJ8_9FIRM</name>
<comment type="caution">
    <text evidence="3">The sequence shown here is derived from an EMBL/GenBank/DDBJ whole genome shotgun (WGS) entry which is preliminary data.</text>
</comment>
<evidence type="ECO:0000313" key="4">
    <source>
        <dbReference type="Proteomes" id="UP001169242"/>
    </source>
</evidence>
<evidence type="ECO:0000256" key="2">
    <source>
        <dbReference type="SAM" id="Phobius"/>
    </source>
</evidence>
<feature type="compositionally biased region" description="Polar residues" evidence="1">
    <location>
        <begin position="346"/>
        <end position="369"/>
    </location>
</feature>
<feature type="transmembrane region" description="Helical" evidence="2">
    <location>
        <begin position="12"/>
        <end position="33"/>
    </location>
</feature>